<accession>A0A0G2A3R0</accession>
<dbReference type="PANTHER" id="PTHR34069:SF2">
    <property type="entry name" value="BETA-KETOACYL-[ACYL-CARRIER-PROTEIN] SYNTHASE III"/>
    <property type="match status" value="1"/>
</dbReference>
<proteinExistence type="inferred from homology"/>
<feature type="active site" evidence="9">
    <location>
        <position position="120"/>
    </location>
</feature>
<protein>
    <recommendedName>
        <fullName evidence="9">Beta-ketoacyl-[acyl-carrier-protein] synthase III</fullName>
        <shortName evidence="9">Beta-ketoacyl-ACP synthase III</shortName>
        <shortName evidence="9">KAS III</shortName>
        <ecNumber evidence="9">2.3.1.180</ecNumber>
    </recommendedName>
    <alternativeName>
        <fullName evidence="9">3-oxoacyl-[acyl-carrier-protein] synthase 3</fullName>
    </alternativeName>
    <alternativeName>
        <fullName evidence="9">3-oxoacyl-[acyl-carrier-protein] synthase III</fullName>
    </alternativeName>
</protein>
<dbReference type="HAMAP" id="MF_01815">
    <property type="entry name" value="FabH"/>
    <property type="match status" value="1"/>
</dbReference>
<evidence type="ECO:0000259" key="11">
    <source>
        <dbReference type="Pfam" id="PF08545"/>
    </source>
</evidence>
<reference evidence="12 13" key="1">
    <citation type="journal article" date="2015" name="Nature">
        <title>rRNA introns, odd ribosomes, and small enigmatic genomes across a large radiation of phyla.</title>
        <authorList>
            <person name="Brown C.T."/>
            <person name="Hug L.A."/>
            <person name="Thomas B.C."/>
            <person name="Sharon I."/>
            <person name="Castelle C.J."/>
            <person name="Singh A."/>
            <person name="Wilkins M.J."/>
            <person name="Williams K.H."/>
            <person name="Banfield J.F."/>
        </authorList>
    </citation>
    <scope>NUCLEOTIDE SEQUENCE [LARGE SCALE GENOMIC DNA]</scope>
</reference>
<dbReference type="NCBIfam" id="NF006829">
    <property type="entry name" value="PRK09352.1"/>
    <property type="match status" value="1"/>
</dbReference>
<evidence type="ECO:0000313" key="13">
    <source>
        <dbReference type="Proteomes" id="UP000034913"/>
    </source>
</evidence>
<dbReference type="InterPro" id="IPR004655">
    <property type="entry name" value="FabH"/>
</dbReference>
<comment type="subcellular location">
    <subcellularLocation>
        <location evidence="9">Cytoplasm</location>
    </subcellularLocation>
</comment>
<sequence>MKMREVVVAGTGRYLPERVVTNAELVERLKQIAPDTTEEWIVEKTGVCQRHVAAPDEHTSDMAFEAAHACLHKAGVDAKDLDLIVVPTVSGDTNFPATANWLQGKLENTKAWAFDVNAGCSGFIYALSAVTALIRARQSDLVLVVGAEKMSALYDPQDRTSYPLAGDGAAALLLQSIGPEDNSKWYGIRGFYLQSDGQMADVLKQPLGGTSEPLTRENIDDPKRYLCMDGPRVYQHAIRRMVESVNGVLDKVHVQKDEVNWFVGHQANGRILEKVAAKLGVPVEKVYININKYANTTSATIPICLDELAESGQLKPGHKVVLFTFGTGFTWGACYLVWGN</sequence>
<comment type="function">
    <text evidence="9">Catalyzes the condensation reaction of fatty acid synthesis by the addition to an acyl acceptor of two carbons from malonyl-ACP. Catalyzes the first condensation reaction which initiates fatty acid synthesis and may therefore play a role in governing the total rate of fatty acid production. Possesses both acetoacetyl-ACP synthase and acetyl transacylase activities. Its substrate specificity determines the biosynthesis of branched-chain and/or straight-chain of fatty acids.</text>
</comment>
<dbReference type="CDD" id="cd00830">
    <property type="entry name" value="KAS_III"/>
    <property type="match status" value="1"/>
</dbReference>
<comment type="caution">
    <text evidence="12">The sequence shown here is derived from an EMBL/GenBank/DDBJ whole genome shotgun (WGS) entry which is preliminary data.</text>
</comment>
<evidence type="ECO:0000256" key="1">
    <source>
        <dbReference type="ARBA" id="ARBA00008642"/>
    </source>
</evidence>
<feature type="region of interest" description="ACP-binding" evidence="9">
    <location>
        <begin position="266"/>
        <end position="270"/>
    </location>
</feature>
<dbReference type="GO" id="GO:0005737">
    <property type="term" value="C:cytoplasm"/>
    <property type="evidence" value="ECO:0007669"/>
    <property type="project" value="UniProtKB-SubCell"/>
</dbReference>
<keyword evidence="2 9" id="KW-0963">Cytoplasm</keyword>
<organism evidence="12 13">
    <name type="scientific">candidate division Kazan bacterium GW2011_GWB1_52_7</name>
    <dbReference type="NCBI Taxonomy" id="1620414"/>
    <lineage>
        <taxon>Bacteria</taxon>
        <taxon>Bacteria division Kazan-3B-28</taxon>
    </lineage>
</organism>
<keyword evidence="3 9" id="KW-0444">Lipid biosynthesis</keyword>
<dbReference type="UniPathway" id="UPA00094"/>
<name>A0A0G2A3R0_UNCK3</name>
<gene>
    <name evidence="9" type="primary">fabH</name>
    <name evidence="12" type="ORF">VF00_C0002G0174</name>
</gene>
<dbReference type="NCBIfam" id="TIGR00747">
    <property type="entry name" value="fabH"/>
    <property type="match status" value="1"/>
</dbReference>
<dbReference type="GO" id="GO:0044550">
    <property type="term" value="P:secondary metabolite biosynthetic process"/>
    <property type="evidence" value="ECO:0007669"/>
    <property type="project" value="TreeGrafter"/>
</dbReference>
<evidence type="ECO:0000259" key="10">
    <source>
        <dbReference type="Pfam" id="PF08541"/>
    </source>
</evidence>
<keyword evidence="7 9" id="KW-0275">Fatty acid biosynthesis</keyword>
<dbReference type="InterPro" id="IPR013747">
    <property type="entry name" value="ACP_syn_III_C"/>
</dbReference>
<keyword evidence="9" id="KW-0511">Multifunctional enzyme</keyword>
<dbReference type="PANTHER" id="PTHR34069">
    <property type="entry name" value="3-OXOACYL-[ACYL-CARRIER-PROTEIN] SYNTHASE 3"/>
    <property type="match status" value="1"/>
</dbReference>
<evidence type="ECO:0000256" key="3">
    <source>
        <dbReference type="ARBA" id="ARBA00022516"/>
    </source>
</evidence>
<feature type="domain" description="Beta-ketoacyl-[acyl-carrier-protein] synthase III N-terminal" evidence="11">
    <location>
        <begin position="114"/>
        <end position="196"/>
    </location>
</feature>
<comment type="domain">
    <text evidence="9">The last Arg residue of the ACP-binding site is essential for the weak association between ACP/AcpP and FabH.</text>
</comment>
<dbReference type="AlphaFoldDB" id="A0A0G2A3R0"/>
<comment type="similarity">
    <text evidence="1 9">Belongs to the thiolase-like superfamily. FabH family.</text>
</comment>
<dbReference type="GO" id="GO:0004315">
    <property type="term" value="F:3-oxoacyl-[acyl-carrier-protein] synthase activity"/>
    <property type="evidence" value="ECO:0007669"/>
    <property type="project" value="InterPro"/>
</dbReference>
<keyword evidence="8 9" id="KW-0012">Acyltransferase</keyword>
<comment type="pathway">
    <text evidence="9">Lipid metabolism; fatty acid biosynthesis.</text>
</comment>
<comment type="catalytic activity">
    <reaction evidence="9">
        <text>malonyl-[ACP] + acetyl-CoA + H(+) = 3-oxobutanoyl-[ACP] + CO2 + CoA</text>
        <dbReference type="Rhea" id="RHEA:12080"/>
        <dbReference type="Rhea" id="RHEA-COMP:9623"/>
        <dbReference type="Rhea" id="RHEA-COMP:9625"/>
        <dbReference type="ChEBI" id="CHEBI:15378"/>
        <dbReference type="ChEBI" id="CHEBI:16526"/>
        <dbReference type="ChEBI" id="CHEBI:57287"/>
        <dbReference type="ChEBI" id="CHEBI:57288"/>
        <dbReference type="ChEBI" id="CHEBI:78449"/>
        <dbReference type="ChEBI" id="CHEBI:78450"/>
        <dbReference type="EC" id="2.3.1.180"/>
    </reaction>
</comment>
<feature type="domain" description="Beta-ketoacyl-[acyl-carrier-protein] synthase III C-terminal" evidence="10">
    <location>
        <begin position="249"/>
        <end position="338"/>
    </location>
</feature>
<dbReference type="InterPro" id="IPR016039">
    <property type="entry name" value="Thiolase-like"/>
</dbReference>
<dbReference type="PATRIC" id="fig|1620414.3.peg.410"/>
<evidence type="ECO:0000256" key="5">
    <source>
        <dbReference type="ARBA" id="ARBA00022832"/>
    </source>
</evidence>
<keyword evidence="4 9" id="KW-0808">Transferase</keyword>
<dbReference type="SUPFAM" id="SSF53901">
    <property type="entry name" value="Thiolase-like"/>
    <property type="match status" value="1"/>
</dbReference>
<evidence type="ECO:0000256" key="9">
    <source>
        <dbReference type="HAMAP-Rule" id="MF_01815"/>
    </source>
</evidence>
<dbReference type="GO" id="GO:0033818">
    <property type="term" value="F:beta-ketoacyl-acyl-carrier-protein synthase III activity"/>
    <property type="evidence" value="ECO:0007669"/>
    <property type="project" value="UniProtKB-UniRule"/>
</dbReference>
<feature type="active site" evidence="9">
    <location>
        <position position="265"/>
    </location>
</feature>
<evidence type="ECO:0000256" key="8">
    <source>
        <dbReference type="ARBA" id="ARBA00023315"/>
    </source>
</evidence>
<keyword evidence="5 9" id="KW-0276">Fatty acid metabolism</keyword>
<evidence type="ECO:0000256" key="4">
    <source>
        <dbReference type="ARBA" id="ARBA00022679"/>
    </source>
</evidence>
<dbReference type="GO" id="GO:0006633">
    <property type="term" value="P:fatty acid biosynthetic process"/>
    <property type="evidence" value="ECO:0007669"/>
    <property type="project" value="UniProtKB-UniRule"/>
</dbReference>
<dbReference type="Pfam" id="PF08541">
    <property type="entry name" value="ACP_syn_III_C"/>
    <property type="match status" value="1"/>
</dbReference>
<dbReference type="EC" id="2.3.1.180" evidence="9"/>
<keyword evidence="6 9" id="KW-0443">Lipid metabolism</keyword>
<dbReference type="Pfam" id="PF08545">
    <property type="entry name" value="ACP_syn_III"/>
    <property type="match status" value="1"/>
</dbReference>
<evidence type="ECO:0000313" key="12">
    <source>
        <dbReference type="EMBL" id="KKW26849.1"/>
    </source>
</evidence>
<evidence type="ECO:0000256" key="7">
    <source>
        <dbReference type="ARBA" id="ARBA00023160"/>
    </source>
</evidence>
<dbReference type="Proteomes" id="UP000034913">
    <property type="component" value="Unassembled WGS sequence"/>
</dbReference>
<comment type="subunit">
    <text evidence="9">Homodimer.</text>
</comment>
<feature type="active site" evidence="9">
    <location>
        <position position="295"/>
    </location>
</feature>
<evidence type="ECO:0000256" key="2">
    <source>
        <dbReference type="ARBA" id="ARBA00022490"/>
    </source>
</evidence>
<dbReference type="Gene3D" id="3.40.47.10">
    <property type="match status" value="1"/>
</dbReference>
<evidence type="ECO:0000256" key="6">
    <source>
        <dbReference type="ARBA" id="ARBA00023098"/>
    </source>
</evidence>
<dbReference type="EMBL" id="LCRB01000002">
    <property type="protein sequence ID" value="KKW26849.1"/>
    <property type="molecule type" value="Genomic_DNA"/>
</dbReference>
<dbReference type="InterPro" id="IPR013751">
    <property type="entry name" value="ACP_syn_III_N"/>
</dbReference>